<evidence type="ECO:0000313" key="4">
    <source>
        <dbReference type="EMBL" id="MFC0221285.1"/>
    </source>
</evidence>
<feature type="compositionally biased region" description="Low complexity" evidence="1">
    <location>
        <begin position="571"/>
        <end position="587"/>
    </location>
</feature>
<feature type="transmembrane region" description="Helical" evidence="2">
    <location>
        <begin position="179"/>
        <end position="196"/>
    </location>
</feature>
<organism evidence="4 5">
    <name type="scientific">Nocardioides zeicaulis</name>
    <dbReference type="NCBI Taxonomy" id="1776857"/>
    <lineage>
        <taxon>Bacteria</taxon>
        <taxon>Bacillati</taxon>
        <taxon>Actinomycetota</taxon>
        <taxon>Actinomycetes</taxon>
        <taxon>Propionibacteriales</taxon>
        <taxon>Nocardioidaceae</taxon>
        <taxon>Nocardioides</taxon>
    </lineage>
</organism>
<evidence type="ECO:0000313" key="5">
    <source>
        <dbReference type="Proteomes" id="UP001589698"/>
    </source>
</evidence>
<evidence type="ECO:0000256" key="2">
    <source>
        <dbReference type="SAM" id="Phobius"/>
    </source>
</evidence>
<gene>
    <name evidence="4" type="ORF">ACFFJG_02235</name>
</gene>
<comment type="caution">
    <text evidence="4">The sequence shown here is derived from an EMBL/GenBank/DDBJ whole genome shotgun (WGS) entry which is preliminary data.</text>
</comment>
<evidence type="ECO:0000259" key="3">
    <source>
        <dbReference type="SMART" id="SM00460"/>
    </source>
</evidence>
<feature type="transmembrane region" description="Helical" evidence="2">
    <location>
        <begin position="21"/>
        <end position="42"/>
    </location>
</feature>
<feature type="transmembrane region" description="Helical" evidence="2">
    <location>
        <begin position="131"/>
        <end position="149"/>
    </location>
</feature>
<proteinExistence type="predicted"/>
<feature type="compositionally biased region" description="Basic and acidic residues" evidence="1">
    <location>
        <begin position="690"/>
        <end position="702"/>
    </location>
</feature>
<keyword evidence="2" id="KW-0812">Transmembrane</keyword>
<feature type="region of interest" description="Disordered" evidence="1">
    <location>
        <begin position="766"/>
        <end position="796"/>
    </location>
</feature>
<dbReference type="InterPro" id="IPR021878">
    <property type="entry name" value="TgpA_N"/>
</dbReference>
<sequence>MSGLSRGGVRGGGWSTLPHQLQVSGIAALAAWVTVLSWRVLTAGFAEVGIPLLFIGAVLAGGGAVARWSRVPGVLVVLAQLVVGALLVLGTTTGSPLPTPANVDLFLAMVRDALDSSRQYAAPVQAGVPPVHPLLLIGGTLVLVAVDAVACTLRRAPVAGLVLLAAYTLPVAVTGESVSWWLFVAIAGLFLVLVFLQHSDHVASWGRAPDGERGAFSVRTGAISNTAVALGGAAIALAVVVPAAVPTMSMSVYDGNGPGTREVTVNDPMVDLRRDLAQGADVPLLWVTTSGPKPSYLRISVLTRFNGQAWTPGDREIPDDQSATGVMPPLDGVSTAVRRKDFQYDVRVGPDFDSTWLPTTEQVSRISAGSEWRYDVNTRDFIAARDDITTADSSYDFTGVQLTYDEQQMNDAVSGAGSVAGIFTDVPPSLNNEIRRLAQSVTADAPTRFQKAQVLQRWFREDGGFRYDKSQVESAGSGGADLLAFLDDKVGYCEQFAASMAIMARVLGIPSRVAVGFLEPTRATNGAWEFSSHDLHAWPELYFPGSGWVRFEPTPQARAGQVPGYTTAEIAPVSQAPSPSVSRSSELLPERGETASAATGTADEESSSVPWVPLLAGLGGLALLSVLLLTPRLVRASRRQRRLAGDVEDLWVELQDVTRDLGHDWPHGRSPRRTGEWLGRLLARPTAGGERPDRPRRGRDQAPEAAAALDRLVHALEHSRYSREPEAFTAERFRADAELVEQALAAGVTPREVRRAAWWPASVVGRRRSWRPRSRTAPPPTPTDPGASRPVDELVG</sequence>
<dbReference type="InterPro" id="IPR038765">
    <property type="entry name" value="Papain-like_cys_pep_sf"/>
</dbReference>
<keyword evidence="5" id="KW-1185">Reference proteome</keyword>
<dbReference type="PANTHER" id="PTHR42736:SF1">
    <property type="entry name" value="PROTEIN-GLUTAMINE GAMMA-GLUTAMYLTRANSFERASE"/>
    <property type="match status" value="1"/>
</dbReference>
<keyword evidence="2" id="KW-1133">Transmembrane helix</keyword>
<accession>A0ABV6DX41</accession>
<dbReference type="Pfam" id="PF01841">
    <property type="entry name" value="Transglut_core"/>
    <property type="match status" value="1"/>
</dbReference>
<dbReference type="InterPro" id="IPR002931">
    <property type="entry name" value="Transglutaminase-like"/>
</dbReference>
<protein>
    <submittedName>
        <fullName evidence="4">TransglutaminaseTgpA domain-containing protein</fullName>
    </submittedName>
</protein>
<feature type="transmembrane region" description="Helical" evidence="2">
    <location>
        <begin position="48"/>
        <end position="66"/>
    </location>
</feature>
<name>A0ABV6DX41_9ACTN</name>
<reference evidence="4 5" key="1">
    <citation type="submission" date="2024-09" db="EMBL/GenBank/DDBJ databases">
        <authorList>
            <person name="Sun Q."/>
            <person name="Mori K."/>
        </authorList>
    </citation>
    <scope>NUCLEOTIDE SEQUENCE [LARGE SCALE GENOMIC DNA]</scope>
    <source>
        <strain evidence="4 5">CCM 8654</strain>
    </source>
</reference>
<dbReference type="InterPro" id="IPR052901">
    <property type="entry name" value="Bact_TGase-like"/>
</dbReference>
<feature type="domain" description="Transglutaminase-like" evidence="3">
    <location>
        <begin position="485"/>
        <end position="555"/>
    </location>
</feature>
<dbReference type="SUPFAM" id="SSF54001">
    <property type="entry name" value="Cysteine proteinases"/>
    <property type="match status" value="1"/>
</dbReference>
<dbReference type="Proteomes" id="UP001589698">
    <property type="component" value="Unassembled WGS sequence"/>
</dbReference>
<feature type="transmembrane region" description="Helical" evidence="2">
    <location>
        <begin position="73"/>
        <end position="92"/>
    </location>
</feature>
<dbReference type="PANTHER" id="PTHR42736">
    <property type="entry name" value="PROTEIN-GLUTAMINE GAMMA-GLUTAMYLTRANSFERASE"/>
    <property type="match status" value="1"/>
</dbReference>
<dbReference type="SMART" id="SM00460">
    <property type="entry name" value="TGc"/>
    <property type="match status" value="1"/>
</dbReference>
<evidence type="ECO:0000256" key="1">
    <source>
        <dbReference type="SAM" id="MobiDB-lite"/>
    </source>
</evidence>
<feature type="transmembrane region" description="Helical" evidence="2">
    <location>
        <begin position="216"/>
        <end position="241"/>
    </location>
</feature>
<feature type="region of interest" description="Disordered" evidence="1">
    <location>
        <begin position="684"/>
        <end position="703"/>
    </location>
</feature>
<feature type="region of interest" description="Disordered" evidence="1">
    <location>
        <begin position="571"/>
        <end position="606"/>
    </location>
</feature>
<dbReference type="Pfam" id="PF11992">
    <property type="entry name" value="TgpA_N"/>
    <property type="match status" value="1"/>
</dbReference>
<dbReference type="EMBL" id="JBHLXH010000001">
    <property type="protein sequence ID" value="MFC0221285.1"/>
    <property type="molecule type" value="Genomic_DNA"/>
</dbReference>
<keyword evidence="2" id="KW-0472">Membrane</keyword>
<feature type="transmembrane region" description="Helical" evidence="2">
    <location>
        <begin position="156"/>
        <end position="173"/>
    </location>
</feature>
<dbReference type="RefSeq" id="WP_378516980.1">
    <property type="nucleotide sequence ID" value="NZ_JBHLXH010000001.1"/>
</dbReference>
<dbReference type="Gene3D" id="3.10.620.30">
    <property type="match status" value="1"/>
</dbReference>